<dbReference type="Gene3D" id="1.25.40.340">
    <property type="match status" value="1"/>
</dbReference>
<dbReference type="Pfam" id="PF21645">
    <property type="entry name" value="FakA-like_M"/>
    <property type="match status" value="1"/>
</dbReference>
<dbReference type="EMBL" id="QJKF01000005">
    <property type="protein sequence ID" value="PXX64124.1"/>
    <property type="molecule type" value="Genomic_DNA"/>
</dbReference>
<sequence>MDGTALLRWGRVCLDDLADRREEINALNVFPIADADTGTNLLATMRAAMAEVRTRGPVDALTTHDVAAAMARGATLGARGNSGIILSQVLRGIADAVRGGPLTALTLRDALRRASVLVRDALSEPIEGTILTVLDCAAASAASCRDASLADVALAAADGAAKALGDTPSQLGVLRAAGVVDAGARGLVVLLDALVSITLGEIPARPEYSPRASVAAQPVEDSGETGSAEPRFEVMYLLADTDADRIARLRARLAELGDSVVVVGDGEGRWSAHVHCADAGAAVEAGLAAGELSGIRIESFAQHGREMASGHPLAPVDSAGKLDGPADRGVLAVACGDDAAELFEEAGAVVLAGDDGVTAAELLAAIRAMPNREVLVLPNGALPAHDLVAVGVAARDAHRDVLLLPSASMVQGLAALAVHDRGRIAVDDAFAMSEAAATTRWGSLRAAGERALTMVGTCEVGDGLGLVGHEVVVIDHDVRAAGRTLLDRMLAFGGELVTLLMGAAARDGLAGELVAHIGESFPGVEVTVYSGGQHGDLVQIGVE</sequence>
<evidence type="ECO:0000313" key="2">
    <source>
        <dbReference type="EMBL" id="PXX64124.1"/>
    </source>
</evidence>
<gene>
    <name evidence="2" type="ORF">DFR70_105307</name>
</gene>
<dbReference type="PANTHER" id="PTHR33434:SF4">
    <property type="entry name" value="PHOSPHATASE PROTEIN"/>
    <property type="match status" value="1"/>
</dbReference>
<dbReference type="InterPro" id="IPR033470">
    <property type="entry name" value="FakA-like_C"/>
</dbReference>
<name>A0A318K5C0_9NOCA</name>
<dbReference type="InterPro" id="IPR004007">
    <property type="entry name" value="DhaL_dom"/>
</dbReference>
<evidence type="ECO:0000259" key="1">
    <source>
        <dbReference type="PROSITE" id="PS51480"/>
    </source>
</evidence>
<dbReference type="InterPro" id="IPR050270">
    <property type="entry name" value="DegV_domain_contain"/>
</dbReference>
<comment type="caution">
    <text evidence="2">The sequence shown here is derived from an EMBL/GenBank/DDBJ whole genome shotgun (WGS) entry which is preliminary data.</text>
</comment>
<dbReference type="InterPro" id="IPR048394">
    <property type="entry name" value="FakA-like_M"/>
</dbReference>
<dbReference type="SUPFAM" id="SSF101473">
    <property type="entry name" value="DhaL-like"/>
    <property type="match status" value="1"/>
</dbReference>
<dbReference type="SMART" id="SM01120">
    <property type="entry name" value="Dak2"/>
    <property type="match status" value="1"/>
</dbReference>
<dbReference type="Pfam" id="PF13684">
    <property type="entry name" value="FakA-like_C"/>
    <property type="match status" value="1"/>
</dbReference>
<evidence type="ECO:0000313" key="3">
    <source>
        <dbReference type="Proteomes" id="UP000247569"/>
    </source>
</evidence>
<dbReference type="Proteomes" id="UP000247569">
    <property type="component" value="Unassembled WGS sequence"/>
</dbReference>
<dbReference type="GO" id="GO:0004371">
    <property type="term" value="F:glycerone kinase activity"/>
    <property type="evidence" value="ECO:0007669"/>
    <property type="project" value="InterPro"/>
</dbReference>
<dbReference type="AlphaFoldDB" id="A0A318K5C0"/>
<dbReference type="NCBIfam" id="TIGR03599">
    <property type="entry name" value="YloV"/>
    <property type="match status" value="1"/>
</dbReference>
<dbReference type="SMART" id="SM01121">
    <property type="entry name" value="Dak1_2"/>
    <property type="match status" value="1"/>
</dbReference>
<dbReference type="InterPro" id="IPR036117">
    <property type="entry name" value="DhaL_dom_sf"/>
</dbReference>
<feature type="domain" description="DhaL" evidence="1">
    <location>
        <begin position="4"/>
        <end position="196"/>
    </location>
</feature>
<proteinExistence type="predicted"/>
<dbReference type="Pfam" id="PF02734">
    <property type="entry name" value="Dak2"/>
    <property type="match status" value="1"/>
</dbReference>
<dbReference type="PROSITE" id="PS51480">
    <property type="entry name" value="DHAL"/>
    <property type="match status" value="1"/>
</dbReference>
<organism evidence="2 3">
    <name type="scientific">Nocardia tenerifensis</name>
    <dbReference type="NCBI Taxonomy" id="228006"/>
    <lineage>
        <taxon>Bacteria</taxon>
        <taxon>Bacillati</taxon>
        <taxon>Actinomycetota</taxon>
        <taxon>Actinomycetes</taxon>
        <taxon>Mycobacteriales</taxon>
        <taxon>Nocardiaceae</taxon>
        <taxon>Nocardia</taxon>
    </lineage>
</organism>
<dbReference type="PANTHER" id="PTHR33434">
    <property type="entry name" value="DEGV DOMAIN-CONTAINING PROTEIN DR_1986-RELATED"/>
    <property type="match status" value="1"/>
</dbReference>
<dbReference type="InterPro" id="IPR019986">
    <property type="entry name" value="YloV-like"/>
</dbReference>
<reference evidence="2 3" key="1">
    <citation type="submission" date="2018-05" db="EMBL/GenBank/DDBJ databases">
        <title>Genomic Encyclopedia of Type Strains, Phase IV (KMG-IV): sequencing the most valuable type-strain genomes for metagenomic binning, comparative biology and taxonomic classification.</title>
        <authorList>
            <person name="Goeker M."/>
        </authorList>
    </citation>
    <scope>NUCLEOTIDE SEQUENCE [LARGE SCALE GENOMIC DNA]</scope>
    <source>
        <strain evidence="2 3">DSM 44704</strain>
    </source>
</reference>
<dbReference type="GO" id="GO:0006071">
    <property type="term" value="P:glycerol metabolic process"/>
    <property type="evidence" value="ECO:0007669"/>
    <property type="project" value="InterPro"/>
</dbReference>
<protein>
    <recommendedName>
        <fullName evidence="1">DhaL domain-containing protein</fullName>
    </recommendedName>
</protein>
<dbReference type="RefSeq" id="WP_110293635.1">
    <property type="nucleotide sequence ID" value="NZ_QJKF01000005.1"/>
</dbReference>
<accession>A0A318K5C0</accession>
<keyword evidence="3" id="KW-1185">Reference proteome</keyword>
<dbReference type="OrthoDB" id="9760324at2"/>